<sequence length="808" mass="91510">MAEKWTSRSENENDSDAAIALLKMELFLRGKAELASGQLRNWHNNMTHPLDLLVAAPNDFRTKTVDKACRDYESRFLKAETEARKAAKQLGYTRSQLNHGELAEQLSRERLLVQYELCKVKRSHFFLFLLPLQFDKPLRTTCLHFFLLFLLGMDSIEDKRGPQLLRHFMELFRNENEYYAERLKMNEHFRRDLEKLQERISSRSAARCQQRNALFDLKTRLETSSDVVRSASTLLLQKKFFEGEHSRQGQIVTFRTITSSDRRQSNRIDSCNRGSRLSGIGIGGGTSAVSVTFGSLVGTDNESFSDYSTGPGSSSASELNLSGFLYKRSNKKLHKQWQKRRCRIFDGHFWLSHSDENIPPAKLDLLISDCKPSLDDPKTFDLYCRDRTYHLQAESETDAKRWMLALKQEIGRVKAKMLSAETPQSADEKVCSVERIERKLCVSALRRLPGNMECADCSSTEDVQWLSNVGALVCIACSGVHREMGVHVSRIQSLDLDVISSVEFLWLSNVGALVCIACSGVHREMGVHVSRIQSLDLDWLSNVGALVCIACSGVHREMGVHVSRIQSLDLDVISSVEFLVPLATGNAAINRLFEYEESLCAQWKPRAGCTRADRQRFIQFKYRDRCYVQKVEVADALFCDATRELDVEKAYRALLSPYLTALPFESYGPFHQMIQNGKPMALPIAQLVVQLRIELPGLEAMLTDCINNGNVDLLTILLNSQSLKSASGGGISLKPLETLAIKLGQQKIADMVGCFFLLNFFIYYDFFIFYLYSSLVKLDYAKVFPPPASIFDEFCYNAVDNLGSVIEP</sequence>
<name>A0A3P7ILY7_TOXCA</name>
<dbReference type="InterPro" id="IPR001164">
    <property type="entry name" value="ArfGAP_dom"/>
</dbReference>
<dbReference type="Gene3D" id="1.10.220.150">
    <property type="entry name" value="Arf GTPase activating protein"/>
    <property type="match status" value="3"/>
</dbReference>
<dbReference type="InterPro" id="IPR038508">
    <property type="entry name" value="ArfGAP_dom_sf"/>
</dbReference>
<dbReference type="Gene3D" id="2.30.29.30">
    <property type="entry name" value="Pleckstrin-homology domain (PH domain)/Phosphotyrosine-binding domain (PTB)"/>
    <property type="match status" value="1"/>
</dbReference>
<organism evidence="5">
    <name type="scientific">Toxocara canis</name>
    <name type="common">Canine roundworm</name>
    <dbReference type="NCBI Taxonomy" id="6265"/>
    <lineage>
        <taxon>Eukaryota</taxon>
        <taxon>Metazoa</taxon>
        <taxon>Ecdysozoa</taxon>
        <taxon>Nematoda</taxon>
        <taxon>Chromadorea</taxon>
        <taxon>Rhabditida</taxon>
        <taxon>Spirurina</taxon>
        <taxon>Ascaridomorpha</taxon>
        <taxon>Ascaridoidea</taxon>
        <taxon>Toxocaridae</taxon>
        <taxon>Toxocara</taxon>
    </lineage>
</organism>
<evidence type="ECO:0000259" key="4">
    <source>
        <dbReference type="PROSITE" id="PS50115"/>
    </source>
</evidence>
<reference evidence="5" key="1">
    <citation type="submission" date="2018-11" db="EMBL/GenBank/DDBJ databases">
        <authorList>
            <consortium name="Pathogen Informatics"/>
        </authorList>
    </citation>
    <scope>NUCLEOTIDE SEQUENCE [LARGE SCALE GENOMIC DNA]</scope>
</reference>
<protein>
    <submittedName>
        <fullName evidence="5">Uncharacterized protein</fullName>
    </submittedName>
</protein>
<dbReference type="PRINTS" id="PR00405">
    <property type="entry name" value="REVINTRACTNG"/>
</dbReference>
<keyword evidence="1" id="KW-0863">Zinc-finger</keyword>
<feature type="domain" description="PH" evidence="3">
    <location>
        <begin position="318"/>
        <end position="411"/>
    </location>
</feature>
<dbReference type="Pfam" id="PF00169">
    <property type="entry name" value="PH"/>
    <property type="match status" value="1"/>
</dbReference>
<dbReference type="SUPFAM" id="SSF50729">
    <property type="entry name" value="PH domain-like"/>
    <property type="match status" value="1"/>
</dbReference>
<evidence type="ECO:0000256" key="1">
    <source>
        <dbReference type="PROSITE-ProRule" id="PRU00288"/>
    </source>
</evidence>
<feature type="transmembrane region" description="Helical" evidence="2">
    <location>
        <begin position="748"/>
        <end position="772"/>
    </location>
</feature>
<feature type="domain" description="Arf-GAP" evidence="4">
    <location>
        <begin position="515"/>
        <end position="635"/>
    </location>
</feature>
<keyword evidence="1" id="KW-0862">Zinc</keyword>
<dbReference type="SUPFAM" id="SSF103657">
    <property type="entry name" value="BAR/IMD domain-like"/>
    <property type="match status" value="1"/>
</dbReference>
<keyword evidence="1" id="KW-0479">Metal-binding</keyword>
<dbReference type="InterPro" id="IPR011993">
    <property type="entry name" value="PH-like_dom_sf"/>
</dbReference>
<evidence type="ECO:0000313" key="5">
    <source>
        <dbReference type="EMBL" id="VDM48618.1"/>
    </source>
</evidence>
<keyword evidence="2" id="KW-0472">Membrane</keyword>
<dbReference type="SMART" id="SM00105">
    <property type="entry name" value="ArfGap"/>
    <property type="match status" value="2"/>
</dbReference>
<keyword evidence="2" id="KW-0812">Transmembrane</keyword>
<dbReference type="InterPro" id="IPR027267">
    <property type="entry name" value="AH/BAR_dom_sf"/>
</dbReference>
<dbReference type="PROSITE" id="PS50003">
    <property type="entry name" value="PH_DOMAIN"/>
    <property type="match status" value="1"/>
</dbReference>
<dbReference type="SUPFAM" id="SSF57863">
    <property type="entry name" value="ArfGap/RecO-like zinc finger"/>
    <property type="match status" value="3"/>
</dbReference>
<dbReference type="GO" id="GO:0008270">
    <property type="term" value="F:zinc ion binding"/>
    <property type="evidence" value="ECO:0007669"/>
    <property type="project" value="UniProtKB-KW"/>
</dbReference>
<dbReference type="PANTHER" id="PTHR45854">
    <property type="entry name" value="ASAP FAMILY MEMBER"/>
    <property type="match status" value="1"/>
</dbReference>
<evidence type="ECO:0000259" key="3">
    <source>
        <dbReference type="PROSITE" id="PS50003"/>
    </source>
</evidence>
<dbReference type="InterPro" id="IPR037278">
    <property type="entry name" value="ARFGAP/RecO"/>
</dbReference>
<dbReference type="Pfam" id="PF01412">
    <property type="entry name" value="ArfGap"/>
    <property type="match status" value="2"/>
</dbReference>
<accession>A0A3P7ILY7</accession>
<dbReference type="InterPro" id="IPR043593">
    <property type="entry name" value="ASAP"/>
</dbReference>
<dbReference type="SMART" id="SM00233">
    <property type="entry name" value="PH"/>
    <property type="match status" value="1"/>
</dbReference>
<dbReference type="InterPro" id="IPR001849">
    <property type="entry name" value="PH_domain"/>
</dbReference>
<dbReference type="PANTHER" id="PTHR45854:SF3">
    <property type="entry name" value="ARFGAP WITH SH3 DOMAIN, ANK REPEAT AND PH DOMAIN-CONTAINING PROTEIN"/>
    <property type="match status" value="1"/>
</dbReference>
<keyword evidence="2" id="KW-1133">Transmembrane helix</keyword>
<dbReference type="Gene3D" id="1.20.1270.60">
    <property type="entry name" value="Arfaptin homology (AH) domain/BAR domain"/>
    <property type="match status" value="1"/>
</dbReference>
<proteinExistence type="predicted"/>
<dbReference type="AlphaFoldDB" id="A0A3P7ILY7"/>
<dbReference type="GO" id="GO:0005096">
    <property type="term" value="F:GTPase activator activity"/>
    <property type="evidence" value="ECO:0007669"/>
    <property type="project" value="InterPro"/>
</dbReference>
<evidence type="ECO:0000256" key="2">
    <source>
        <dbReference type="SAM" id="Phobius"/>
    </source>
</evidence>
<dbReference type="EMBL" id="UYWY01024312">
    <property type="protein sequence ID" value="VDM48618.1"/>
    <property type="molecule type" value="Genomic_DNA"/>
</dbReference>
<feature type="domain" description="Arf-GAP" evidence="4">
    <location>
        <begin position="439"/>
        <end position="506"/>
    </location>
</feature>
<dbReference type="PROSITE" id="PS50115">
    <property type="entry name" value="ARFGAP"/>
    <property type="match status" value="2"/>
</dbReference>
<gene>
    <name evidence="5" type="ORF">TCNE_LOCUS17297</name>
</gene>